<evidence type="ECO:0008006" key="3">
    <source>
        <dbReference type="Google" id="ProtNLM"/>
    </source>
</evidence>
<sequence>MKSEISKILIIPNYENIQINIENKFKEILNNFNGLIFFSWEQFYSNNEITFKQYYNSIEDFLKKNSDESTIIIAESLSAAIVNSIDCKFFKKILISPIFSKSFVNPYTTNIPSYKPTKKDFILKMQKEYFLEPINHQNWDKKKLNDYNFYILHYNLFDSIIAQFSIYENLKKIHKLETKNLKNTYILHGIYDKQSIFKKIWKYSNKYNIELFPFELSSQHLIDEEYKKFKTIINQIIIN</sequence>
<dbReference type="Gene3D" id="3.40.50.1820">
    <property type="entry name" value="alpha/beta hydrolase"/>
    <property type="match status" value="1"/>
</dbReference>
<name>A0A9E2NW48_9BACT</name>
<dbReference type="InterPro" id="IPR029058">
    <property type="entry name" value="AB_hydrolase_fold"/>
</dbReference>
<protein>
    <recommendedName>
        <fullName evidence="3">Alpha/beta hydrolase</fullName>
    </recommendedName>
</protein>
<comment type="caution">
    <text evidence="1">The sequence shown here is derived from an EMBL/GenBank/DDBJ whole genome shotgun (WGS) entry which is preliminary data.</text>
</comment>
<dbReference type="EMBL" id="JAHLFM010000034">
    <property type="protein sequence ID" value="MBU3830961.1"/>
    <property type="molecule type" value="Genomic_DNA"/>
</dbReference>
<accession>A0A9E2NW48</accession>
<reference evidence="1" key="2">
    <citation type="submission" date="2021-04" db="EMBL/GenBank/DDBJ databases">
        <authorList>
            <person name="Gilroy R."/>
        </authorList>
    </citation>
    <scope>NUCLEOTIDE SEQUENCE</scope>
    <source>
        <strain evidence="1">A5-1222</strain>
    </source>
</reference>
<reference evidence="1" key="1">
    <citation type="journal article" date="2021" name="PeerJ">
        <title>Extensive microbial diversity within the chicken gut microbiome revealed by metagenomics and culture.</title>
        <authorList>
            <person name="Gilroy R."/>
            <person name="Ravi A."/>
            <person name="Getino M."/>
            <person name="Pursley I."/>
            <person name="Horton D.L."/>
            <person name="Alikhan N.F."/>
            <person name="Baker D."/>
            <person name="Gharbi K."/>
            <person name="Hall N."/>
            <person name="Watson M."/>
            <person name="Adriaenssens E.M."/>
            <person name="Foster-Nyarko E."/>
            <person name="Jarju S."/>
            <person name="Secka A."/>
            <person name="Antonio M."/>
            <person name="Oren A."/>
            <person name="Chaudhuri R.R."/>
            <person name="La Ragione R."/>
            <person name="Hildebrand F."/>
            <person name="Pallen M.J."/>
        </authorList>
    </citation>
    <scope>NUCLEOTIDE SEQUENCE</scope>
    <source>
        <strain evidence="1">A5-1222</strain>
    </source>
</reference>
<dbReference type="AlphaFoldDB" id="A0A9E2NW48"/>
<organism evidence="1 2">
    <name type="scientific">Candidatus Ureaplasma intestinipullorum</name>
    <dbReference type="NCBI Taxonomy" id="2838770"/>
    <lineage>
        <taxon>Bacteria</taxon>
        <taxon>Bacillati</taxon>
        <taxon>Mycoplasmatota</taxon>
        <taxon>Mycoplasmoidales</taxon>
        <taxon>Mycoplasmoidaceae</taxon>
        <taxon>Ureaplasma</taxon>
    </lineage>
</organism>
<dbReference type="Proteomes" id="UP000824247">
    <property type="component" value="Unassembled WGS sequence"/>
</dbReference>
<evidence type="ECO:0000313" key="1">
    <source>
        <dbReference type="EMBL" id="MBU3830961.1"/>
    </source>
</evidence>
<proteinExistence type="predicted"/>
<gene>
    <name evidence="1" type="ORF">H9897_02290</name>
</gene>
<evidence type="ECO:0000313" key="2">
    <source>
        <dbReference type="Proteomes" id="UP000824247"/>
    </source>
</evidence>